<dbReference type="SMART" id="SM00484">
    <property type="entry name" value="XPGI"/>
    <property type="match status" value="1"/>
</dbReference>
<dbReference type="EMBL" id="KV417661">
    <property type="protein sequence ID" value="KZP11516.1"/>
    <property type="molecule type" value="Genomic_DNA"/>
</dbReference>
<dbReference type="Pfam" id="PF00867">
    <property type="entry name" value="XPG_I"/>
    <property type="match status" value="1"/>
</dbReference>
<protein>
    <submittedName>
        <fullName evidence="2">PIN domain-like protein</fullName>
    </submittedName>
</protein>
<gene>
    <name evidence="2" type="ORF">FIBSPDRAFT_756569</name>
</gene>
<dbReference type="InterPro" id="IPR006086">
    <property type="entry name" value="XPG-I_dom"/>
</dbReference>
<dbReference type="SUPFAM" id="SSF47807">
    <property type="entry name" value="5' to 3' exonuclease, C-terminal subdomain"/>
    <property type="match status" value="1"/>
</dbReference>
<evidence type="ECO:0000313" key="2">
    <source>
        <dbReference type="EMBL" id="KZP11516.1"/>
    </source>
</evidence>
<evidence type="ECO:0000313" key="3">
    <source>
        <dbReference type="Proteomes" id="UP000076532"/>
    </source>
</evidence>
<dbReference type="SUPFAM" id="SSF88723">
    <property type="entry name" value="PIN domain-like"/>
    <property type="match status" value="1"/>
</dbReference>
<dbReference type="InterPro" id="IPR036279">
    <property type="entry name" value="5-3_exonuclease_C_sf"/>
</dbReference>
<proteinExistence type="predicted"/>
<dbReference type="InterPro" id="IPR006084">
    <property type="entry name" value="XPG/Rad2"/>
</dbReference>
<organism evidence="2 3">
    <name type="scientific">Athelia psychrophila</name>
    <dbReference type="NCBI Taxonomy" id="1759441"/>
    <lineage>
        <taxon>Eukaryota</taxon>
        <taxon>Fungi</taxon>
        <taxon>Dikarya</taxon>
        <taxon>Basidiomycota</taxon>
        <taxon>Agaricomycotina</taxon>
        <taxon>Agaricomycetes</taxon>
        <taxon>Agaricomycetidae</taxon>
        <taxon>Atheliales</taxon>
        <taxon>Atheliaceae</taxon>
        <taxon>Athelia</taxon>
    </lineage>
</organism>
<sequence length="323" mass="35887">MNHHGGHANQGEHPELRIFFSKLLRLSRLPVHLIFVFDGNQKPAVKRGTQVINREHFLYRAMISFIKAFGFQHHTAPAEAEAELAFMSSEGLLDAVLTDDSDTLLFGANIIIRNWNIKKDKDTVHMYDLQAMPFERDDFILLGVLMGGDYDNKGCGPRIAVALANAGFGKSLCSSARACTKREFTQFLNGWRADVQLYLCTDPRGSMGCKHRALATSLLDDFPDPDIVYMYTSPLVSSSADLASLASMSKIGQPDIISITHLCELYFPWAKSESIISKFDAGVFPAIIMTALRDAAIMMGSSNRLPENSAPVSFLNHRCDKQH</sequence>
<dbReference type="GO" id="GO:0006281">
    <property type="term" value="P:DNA repair"/>
    <property type="evidence" value="ECO:0007669"/>
    <property type="project" value="UniProtKB-ARBA"/>
</dbReference>
<dbReference type="STRING" id="436010.A0A166AE79"/>
<reference evidence="2 3" key="1">
    <citation type="journal article" date="2016" name="Mol. Biol. Evol.">
        <title>Comparative Genomics of Early-Diverging Mushroom-Forming Fungi Provides Insights into the Origins of Lignocellulose Decay Capabilities.</title>
        <authorList>
            <person name="Nagy L.G."/>
            <person name="Riley R."/>
            <person name="Tritt A."/>
            <person name="Adam C."/>
            <person name="Daum C."/>
            <person name="Floudas D."/>
            <person name="Sun H."/>
            <person name="Yadav J.S."/>
            <person name="Pangilinan J."/>
            <person name="Larsson K.H."/>
            <person name="Matsuura K."/>
            <person name="Barry K."/>
            <person name="Labutti K."/>
            <person name="Kuo R."/>
            <person name="Ohm R.A."/>
            <person name="Bhattacharya S.S."/>
            <person name="Shirouzu T."/>
            <person name="Yoshinaga Y."/>
            <person name="Martin F.M."/>
            <person name="Grigoriev I.V."/>
            <person name="Hibbett D.S."/>
        </authorList>
    </citation>
    <scope>NUCLEOTIDE SEQUENCE [LARGE SCALE GENOMIC DNA]</scope>
    <source>
        <strain evidence="2 3">CBS 109695</strain>
    </source>
</reference>
<keyword evidence="3" id="KW-1185">Reference proteome</keyword>
<dbReference type="CDD" id="cd09906">
    <property type="entry name" value="H3TH_YEN1"/>
    <property type="match status" value="1"/>
</dbReference>
<dbReference type="PANTHER" id="PTHR11081:SF75">
    <property type="entry name" value="ENDONUCLEASE, PUTATIVE (AFU_ORTHOLOGUE AFUA_3G13260)-RELATED"/>
    <property type="match status" value="1"/>
</dbReference>
<name>A0A166AE79_9AGAM</name>
<dbReference type="OrthoDB" id="2959108at2759"/>
<dbReference type="AlphaFoldDB" id="A0A166AE79"/>
<dbReference type="PRINTS" id="PR00853">
    <property type="entry name" value="XPGRADSUPER"/>
</dbReference>
<dbReference type="PANTHER" id="PTHR11081">
    <property type="entry name" value="FLAP ENDONUCLEASE FAMILY MEMBER"/>
    <property type="match status" value="1"/>
</dbReference>
<dbReference type="GO" id="GO:0008821">
    <property type="term" value="F:crossover junction DNA endonuclease activity"/>
    <property type="evidence" value="ECO:0007669"/>
    <property type="project" value="InterPro"/>
</dbReference>
<dbReference type="InterPro" id="IPR029060">
    <property type="entry name" value="PIN-like_dom_sf"/>
</dbReference>
<dbReference type="InterPro" id="IPR037316">
    <property type="entry name" value="Yen1_H3TH"/>
</dbReference>
<dbReference type="Proteomes" id="UP000076532">
    <property type="component" value="Unassembled WGS sequence"/>
</dbReference>
<dbReference type="GO" id="GO:0017108">
    <property type="term" value="F:5'-flap endonuclease activity"/>
    <property type="evidence" value="ECO:0007669"/>
    <property type="project" value="TreeGrafter"/>
</dbReference>
<dbReference type="CDD" id="cd09870">
    <property type="entry name" value="PIN_YEN1"/>
    <property type="match status" value="1"/>
</dbReference>
<evidence type="ECO:0000259" key="1">
    <source>
        <dbReference type="SMART" id="SM00484"/>
    </source>
</evidence>
<accession>A0A166AE79</accession>
<dbReference type="Gene3D" id="3.40.50.1010">
    <property type="entry name" value="5'-nuclease"/>
    <property type="match status" value="2"/>
</dbReference>
<feature type="domain" description="XPG-I" evidence="1">
    <location>
        <begin position="67"/>
        <end position="138"/>
    </location>
</feature>